<evidence type="ECO:0008006" key="5">
    <source>
        <dbReference type="Google" id="ProtNLM"/>
    </source>
</evidence>
<sequence length="284" mass="32816">MRLFLIPISTKRVLIYARPLRRDLSNELSYLDRITTKAAETWAKWEEADKGWKMHLVRWGNRVQQRIPYEEWGLKSIPSLEAQKRINKDHGTNKIDVLFPGNAMRLERISPVLRKIATERQELHKKRMMWSFIAAPFTAPLGLIPVVPNIPFFYLAYRGWSHWRALNGSKHLEFIVDKNLLNPISLPELEDLYAKRASRALEDTTNDTPYSEVADDIEQSEDKVLLKMSDAKKLAKILEAPDLALEAERAIIQVSEQLEAARNAKKQAKDESQESKVKSDKKDS</sequence>
<keyword evidence="2" id="KW-0812">Transmembrane</keyword>
<dbReference type="GO" id="GO:0005743">
    <property type="term" value="C:mitochondrial inner membrane"/>
    <property type="evidence" value="ECO:0007669"/>
    <property type="project" value="TreeGrafter"/>
</dbReference>
<evidence type="ECO:0000256" key="2">
    <source>
        <dbReference type="SAM" id="Phobius"/>
    </source>
</evidence>
<keyword evidence="2" id="KW-1133">Transmembrane helix</keyword>
<dbReference type="InterPro" id="IPR018786">
    <property type="entry name" value="Mit_KHE1"/>
</dbReference>
<dbReference type="Pfam" id="PF10173">
    <property type="entry name" value="Mit_KHE1"/>
    <property type="match status" value="1"/>
</dbReference>
<dbReference type="AlphaFoldDB" id="A0A9W9R221"/>
<accession>A0A9W9R221</accession>
<dbReference type="GO" id="GO:0006813">
    <property type="term" value="P:potassium ion transport"/>
    <property type="evidence" value="ECO:0007669"/>
    <property type="project" value="TreeGrafter"/>
</dbReference>
<name>A0A9W9R221_PENBR</name>
<feature type="compositionally biased region" description="Basic and acidic residues" evidence="1">
    <location>
        <begin position="267"/>
        <end position="284"/>
    </location>
</feature>
<evidence type="ECO:0000313" key="3">
    <source>
        <dbReference type="EMBL" id="KAJ5351465.1"/>
    </source>
</evidence>
<feature type="region of interest" description="Disordered" evidence="1">
    <location>
        <begin position="261"/>
        <end position="284"/>
    </location>
</feature>
<feature type="transmembrane region" description="Helical" evidence="2">
    <location>
        <begin position="130"/>
        <end position="157"/>
    </location>
</feature>
<dbReference type="GO" id="GO:1902600">
    <property type="term" value="P:proton transmembrane transport"/>
    <property type="evidence" value="ECO:0007669"/>
    <property type="project" value="TreeGrafter"/>
</dbReference>
<keyword evidence="2" id="KW-0472">Membrane</keyword>
<organism evidence="3 4">
    <name type="scientific">Penicillium brevicompactum</name>
    <dbReference type="NCBI Taxonomy" id="5074"/>
    <lineage>
        <taxon>Eukaryota</taxon>
        <taxon>Fungi</taxon>
        <taxon>Dikarya</taxon>
        <taxon>Ascomycota</taxon>
        <taxon>Pezizomycotina</taxon>
        <taxon>Eurotiomycetes</taxon>
        <taxon>Eurotiomycetidae</taxon>
        <taxon>Eurotiales</taxon>
        <taxon>Aspergillaceae</taxon>
        <taxon>Penicillium</taxon>
    </lineage>
</organism>
<protein>
    <recommendedName>
        <fullName evidence="5">Mitochondrial K+-H+ exchange-related-domain-containing protein</fullName>
    </recommendedName>
</protein>
<dbReference type="PANTHER" id="PTHR28062:SF1">
    <property type="entry name" value="TRANSMEMBRANE PROTEIN"/>
    <property type="match status" value="1"/>
</dbReference>
<reference evidence="3" key="2">
    <citation type="journal article" date="2023" name="IMA Fungus">
        <title>Comparative genomic study of the Penicillium genus elucidates a diverse pangenome and 15 lateral gene transfer events.</title>
        <authorList>
            <person name="Petersen C."/>
            <person name="Sorensen T."/>
            <person name="Nielsen M.R."/>
            <person name="Sondergaard T.E."/>
            <person name="Sorensen J.L."/>
            <person name="Fitzpatrick D.A."/>
            <person name="Frisvad J.C."/>
            <person name="Nielsen K.L."/>
        </authorList>
    </citation>
    <scope>NUCLEOTIDE SEQUENCE</scope>
    <source>
        <strain evidence="3">IBT 35673</strain>
    </source>
</reference>
<dbReference type="EMBL" id="JAPZBQ010000001">
    <property type="protein sequence ID" value="KAJ5351465.1"/>
    <property type="molecule type" value="Genomic_DNA"/>
</dbReference>
<evidence type="ECO:0000313" key="4">
    <source>
        <dbReference type="Proteomes" id="UP001147695"/>
    </source>
</evidence>
<dbReference type="PANTHER" id="PTHR28062">
    <property type="entry name" value="K+-H+ EXCHANGE-LIKE PROTEIN"/>
    <property type="match status" value="1"/>
</dbReference>
<reference evidence="3" key="1">
    <citation type="submission" date="2022-12" db="EMBL/GenBank/DDBJ databases">
        <authorList>
            <person name="Petersen C."/>
        </authorList>
    </citation>
    <scope>NUCLEOTIDE SEQUENCE</scope>
    <source>
        <strain evidence="3">IBT 35673</strain>
    </source>
</reference>
<dbReference type="Proteomes" id="UP001147695">
    <property type="component" value="Unassembled WGS sequence"/>
</dbReference>
<comment type="caution">
    <text evidence="3">The sequence shown here is derived from an EMBL/GenBank/DDBJ whole genome shotgun (WGS) entry which is preliminary data.</text>
</comment>
<proteinExistence type="predicted"/>
<gene>
    <name evidence="3" type="ORF">N7452_000439</name>
</gene>
<evidence type="ECO:0000256" key="1">
    <source>
        <dbReference type="SAM" id="MobiDB-lite"/>
    </source>
</evidence>